<dbReference type="InterPro" id="IPR052350">
    <property type="entry name" value="Metallo-dep_Lactonases"/>
</dbReference>
<keyword evidence="5" id="KW-1185">Reference proteome</keyword>
<dbReference type="PANTHER" id="PTHR43569">
    <property type="entry name" value="AMIDOHYDROLASE"/>
    <property type="match status" value="1"/>
</dbReference>
<evidence type="ECO:0000313" key="4">
    <source>
        <dbReference type="EMBL" id="GAA5173530.1"/>
    </source>
</evidence>
<dbReference type="InterPro" id="IPR006680">
    <property type="entry name" value="Amidohydro-rel"/>
</dbReference>
<evidence type="ECO:0000256" key="2">
    <source>
        <dbReference type="SAM" id="MobiDB-lite"/>
    </source>
</evidence>
<organism evidence="4 5">
    <name type="scientific">Pseudonocardia eucalypti</name>
    <dbReference type="NCBI Taxonomy" id="648755"/>
    <lineage>
        <taxon>Bacteria</taxon>
        <taxon>Bacillati</taxon>
        <taxon>Actinomycetota</taxon>
        <taxon>Actinomycetes</taxon>
        <taxon>Pseudonocardiales</taxon>
        <taxon>Pseudonocardiaceae</taxon>
        <taxon>Pseudonocardia</taxon>
    </lineage>
</organism>
<evidence type="ECO:0000259" key="3">
    <source>
        <dbReference type="Pfam" id="PF04909"/>
    </source>
</evidence>
<comment type="similarity">
    <text evidence="1">Belongs to the metallo-dependent hydrolases superfamily.</text>
</comment>
<gene>
    <name evidence="4" type="ORF">GCM10023321_75350</name>
</gene>
<evidence type="ECO:0000256" key="1">
    <source>
        <dbReference type="ARBA" id="ARBA00038310"/>
    </source>
</evidence>
<dbReference type="InterPro" id="IPR032466">
    <property type="entry name" value="Metal_Hydrolase"/>
</dbReference>
<sequence length="306" mass="32815">MIVDGHAHVFAAAPARRRPRKPAGSIDADTPAERELVPPGRDAPVEGLLELMAASGVGQAVLVALDGSWRADQAVADAVDRHPGRFASVAVAGGDELGWTAGNPVDALRERRAEFPFDALRTSWLGTPSRPLADSPALPVLRALAEAGMPLWSYLPPSQFGLLEQLVTALPELPVVLNHLGFCPHDMQVDEHLRPRFHDPFPTDLVTGLLRLADAPNVHLMVSGQYALSAGPPPYPDLFELTRKLAAAFGPDRLLWGSDHPWPSRVPGYPELLGLVDAALPDLTPAGRDELFGGTARRLFPSLRGS</sequence>
<evidence type="ECO:0000313" key="5">
    <source>
        <dbReference type="Proteomes" id="UP001428817"/>
    </source>
</evidence>
<feature type="region of interest" description="Disordered" evidence="2">
    <location>
        <begin position="13"/>
        <end position="40"/>
    </location>
</feature>
<feature type="domain" description="Amidohydrolase-related" evidence="3">
    <location>
        <begin position="3"/>
        <end position="301"/>
    </location>
</feature>
<comment type="caution">
    <text evidence="4">The sequence shown here is derived from an EMBL/GenBank/DDBJ whole genome shotgun (WGS) entry which is preliminary data.</text>
</comment>
<proteinExistence type="inferred from homology"/>
<protein>
    <recommendedName>
        <fullName evidence="3">Amidohydrolase-related domain-containing protein</fullName>
    </recommendedName>
</protein>
<dbReference type="Pfam" id="PF04909">
    <property type="entry name" value="Amidohydro_2"/>
    <property type="match status" value="1"/>
</dbReference>
<reference evidence="5" key="1">
    <citation type="journal article" date="2019" name="Int. J. Syst. Evol. Microbiol.">
        <title>The Global Catalogue of Microorganisms (GCM) 10K type strain sequencing project: providing services to taxonomists for standard genome sequencing and annotation.</title>
        <authorList>
            <consortium name="The Broad Institute Genomics Platform"/>
            <consortium name="The Broad Institute Genome Sequencing Center for Infectious Disease"/>
            <person name="Wu L."/>
            <person name="Ma J."/>
        </authorList>
    </citation>
    <scope>NUCLEOTIDE SEQUENCE [LARGE SCALE GENOMIC DNA]</scope>
    <source>
        <strain evidence="5">JCM 18303</strain>
    </source>
</reference>
<dbReference type="Proteomes" id="UP001428817">
    <property type="component" value="Unassembled WGS sequence"/>
</dbReference>
<dbReference type="RefSeq" id="WP_185066369.1">
    <property type="nucleotide sequence ID" value="NZ_BAABJP010000056.1"/>
</dbReference>
<dbReference type="SUPFAM" id="SSF51556">
    <property type="entry name" value="Metallo-dependent hydrolases"/>
    <property type="match status" value="1"/>
</dbReference>
<accession>A0ABP9R9H7</accession>
<dbReference type="EMBL" id="BAABJP010000056">
    <property type="protein sequence ID" value="GAA5173530.1"/>
    <property type="molecule type" value="Genomic_DNA"/>
</dbReference>
<dbReference type="PANTHER" id="PTHR43569:SF2">
    <property type="entry name" value="AMIDOHYDROLASE-RELATED DOMAIN-CONTAINING PROTEIN"/>
    <property type="match status" value="1"/>
</dbReference>
<dbReference type="Gene3D" id="3.20.20.140">
    <property type="entry name" value="Metal-dependent hydrolases"/>
    <property type="match status" value="1"/>
</dbReference>
<name>A0ABP9R9H7_9PSEU</name>